<proteinExistence type="predicted"/>
<dbReference type="RefSeq" id="WP_078335871.1">
    <property type="nucleotide sequence ID" value="NZ_MAFQ01000014.1"/>
</dbReference>
<evidence type="ECO:0000313" key="3">
    <source>
        <dbReference type="Proteomes" id="UP000295627"/>
    </source>
</evidence>
<dbReference type="InterPro" id="IPR039554">
    <property type="entry name" value="HigA2-like_HTH"/>
</dbReference>
<evidence type="ECO:0000313" key="2">
    <source>
        <dbReference type="EMBL" id="TDH17976.1"/>
    </source>
</evidence>
<dbReference type="Pfam" id="PF13744">
    <property type="entry name" value="HTH_37"/>
    <property type="match status" value="1"/>
</dbReference>
<dbReference type="SUPFAM" id="SSF47413">
    <property type="entry name" value="lambda repressor-like DNA-binding domains"/>
    <property type="match status" value="1"/>
</dbReference>
<evidence type="ECO:0000259" key="1">
    <source>
        <dbReference type="PROSITE" id="PS50943"/>
    </source>
</evidence>
<dbReference type="InterPro" id="IPR010982">
    <property type="entry name" value="Lambda_DNA-bd_dom_sf"/>
</dbReference>
<dbReference type="CDD" id="cd00093">
    <property type="entry name" value="HTH_XRE"/>
    <property type="match status" value="1"/>
</dbReference>
<dbReference type="InterPro" id="IPR001387">
    <property type="entry name" value="Cro/C1-type_HTH"/>
</dbReference>
<feature type="domain" description="HTH cro/C1-type" evidence="1">
    <location>
        <begin position="34"/>
        <end position="90"/>
    </location>
</feature>
<dbReference type="EMBL" id="RXLR01000024">
    <property type="protein sequence ID" value="TDH17976.1"/>
    <property type="molecule type" value="Genomic_DNA"/>
</dbReference>
<comment type="caution">
    <text evidence="2">The sequence shown here is derived from an EMBL/GenBank/DDBJ whole genome shotgun (WGS) entry which is preliminary data.</text>
</comment>
<dbReference type="GO" id="GO:0003677">
    <property type="term" value="F:DNA binding"/>
    <property type="evidence" value="ECO:0007669"/>
    <property type="project" value="InterPro"/>
</dbReference>
<accession>A0A4R5P4P0</accession>
<dbReference type="Proteomes" id="UP000295627">
    <property type="component" value="Unassembled WGS sequence"/>
</dbReference>
<dbReference type="Gene3D" id="1.10.260.40">
    <property type="entry name" value="lambda repressor-like DNA-binding domains"/>
    <property type="match status" value="1"/>
</dbReference>
<reference evidence="2 3" key="1">
    <citation type="journal article" date="2019" name="Sci. Rep.">
        <title>Extended insight into the Mycobacterium chelonae-abscessus complex through whole genome sequencing of Mycobacterium salmoniphilum outbreak and Mycobacterium salmoniphilum-like strains.</title>
        <authorList>
            <person name="Behra P.R.K."/>
            <person name="Das S."/>
            <person name="Pettersson B.M.F."/>
            <person name="Shirreff L."/>
            <person name="DuCote T."/>
            <person name="Jacobsson K.G."/>
            <person name="Ennis D.G."/>
            <person name="Kirsebom L.A."/>
        </authorList>
    </citation>
    <scope>NUCLEOTIDE SEQUENCE [LARGE SCALE GENOMIC DNA]</scope>
    <source>
        <strain evidence="2 3">DSM 45524</strain>
    </source>
</reference>
<dbReference type="AlphaFoldDB" id="A0A4R5P4P0"/>
<sequence>MTTLEEMLIKRPVNRARVDEHKAAMNTAVQVHALRELRETLNITQIALASQLEVTQARVSAIERGDFERASVDTLRRYVEALGGHLRVEVELGDDRIQIG</sequence>
<dbReference type="PROSITE" id="PS50943">
    <property type="entry name" value="HTH_CROC1"/>
    <property type="match status" value="1"/>
</dbReference>
<organism evidence="2 3">
    <name type="scientific">Mycobacteroides franklinii</name>
    <dbReference type="NCBI Taxonomy" id="948102"/>
    <lineage>
        <taxon>Bacteria</taxon>
        <taxon>Bacillati</taxon>
        <taxon>Actinomycetota</taxon>
        <taxon>Actinomycetes</taxon>
        <taxon>Mycobacteriales</taxon>
        <taxon>Mycobacteriaceae</taxon>
        <taxon>Mycobacteroides</taxon>
    </lineage>
</organism>
<name>A0A4R5P4P0_9MYCO</name>
<protein>
    <submittedName>
        <fullName evidence="2">Helix-turn-helix domain-containing protein</fullName>
    </submittedName>
</protein>
<gene>
    <name evidence="2" type="ORF">EJ571_24925</name>
</gene>
<dbReference type="SMART" id="SM00530">
    <property type="entry name" value="HTH_XRE"/>
    <property type="match status" value="1"/>
</dbReference>